<dbReference type="PANTHER" id="PTHR43775:SF37">
    <property type="entry name" value="SI:DKEY-61P9.11"/>
    <property type="match status" value="1"/>
</dbReference>
<evidence type="ECO:0000256" key="4">
    <source>
        <dbReference type="PROSITE-ProRule" id="PRU01363"/>
    </source>
</evidence>
<dbReference type="GO" id="GO:0006633">
    <property type="term" value="P:fatty acid biosynthetic process"/>
    <property type="evidence" value="ECO:0007669"/>
    <property type="project" value="TreeGrafter"/>
</dbReference>
<accession>A0A3S5GYB9</accession>
<dbReference type="Gene3D" id="1.10.1200.10">
    <property type="entry name" value="ACP-like"/>
    <property type="match status" value="1"/>
</dbReference>
<dbReference type="Pfam" id="PF21089">
    <property type="entry name" value="PKS_DH_N"/>
    <property type="match status" value="1"/>
</dbReference>
<dbReference type="PROSITE" id="PS52019">
    <property type="entry name" value="PKS_MFAS_DH"/>
    <property type="match status" value="1"/>
</dbReference>
<dbReference type="InterPro" id="IPR036736">
    <property type="entry name" value="ACP-like_sf"/>
</dbReference>
<dbReference type="AlphaFoldDB" id="A0A3S5GYB9"/>
<dbReference type="Gene3D" id="3.40.50.720">
    <property type="entry name" value="NAD(P)-binding Rossmann-like Domain"/>
    <property type="match status" value="1"/>
</dbReference>
<dbReference type="InterPro" id="IPR013968">
    <property type="entry name" value="PKS_KR"/>
</dbReference>
<name>A0A3S5GYB9_SORCE</name>
<evidence type="ECO:0000313" key="7">
    <source>
        <dbReference type="EMBL" id="AYM54316.1"/>
    </source>
</evidence>
<dbReference type="SMART" id="SM00822">
    <property type="entry name" value="PKS_KR"/>
    <property type="match status" value="1"/>
</dbReference>
<dbReference type="Gene3D" id="3.10.129.110">
    <property type="entry name" value="Polyketide synthase dehydratase"/>
    <property type="match status" value="1"/>
</dbReference>
<evidence type="ECO:0000259" key="6">
    <source>
        <dbReference type="PROSITE" id="PS52019"/>
    </source>
</evidence>
<dbReference type="SUPFAM" id="SSF47336">
    <property type="entry name" value="ACP-like"/>
    <property type="match status" value="1"/>
</dbReference>
<dbReference type="CDD" id="cd08955">
    <property type="entry name" value="KR_2_FAS_SDR_x"/>
    <property type="match status" value="1"/>
</dbReference>
<evidence type="ECO:0000259" key="5">
    <source>
        <dbReference type="PROSITE" id="PS50075"/>
    </source>
</evidence>
<evidence type="ECO:0000256" key="2">
    <source>
        <dbReference type="ARBA" id="ARBA00022553"/>
    </source>
</evidence>
<dbReference type="SMART" id="SM01294">
    <property type="entry name" value="PKS_PP_betabranch"/>
    <property type="match status" value="1"/>
</dbReference>
<sequence>MEPWRSWSSRRRRRYPEGRVVSLPSYPWQRERYWVDEAPSARAPRRGHPLLGVGQSLSTQRGIRLWETVLGLDDLAYLDDHRVDGAAFLPAAAYVEMALAIGRELGGSRPWAVSDLVFEEALVLDGPPRTVQTVAIEEGGVVSWQVSSLEGTTWRRHARGTLRPAVAWDVEDAPLEPVRSRLGQAISREAFYGRLAEHGLEYGPAFQGVVRAWPGDREALGEVELPAADGYVLHPALLDACLHVLMAALPPDAMDGPMVPVGMEAVRMKNGHLRTNVWSHVQLRAEGTGDIRLLDDAGRTQVEVLGLSVKRLEAPRSDLYLGTRWESAPLERRGGRSGLWLIVGDESATAADVKARLEAAGAAARHVRPDDMERVAGEKGVAGIVHIVTTSPDDGGDAALERVRVAGCGAVLRTVHALTNARHRETPRVWIVTRGAQPAGGQPVTSPAGGMLWGLGRTIRGEHPELGCTLVDLGDLSPDEMRGLADELLADGDEEEIALRGASRFVGRLERQAPPPPDRARAELRPDASYLVTGGLGGLGLTVASWMVEQGARDLVLVGRSGATTRAQRDQVEALSASGARVTVVAADVASRADMAALLARLRAEHAPLRGVVHAAGVLDDAMLVDQTLEHFARAMGPKVLGGWHLHELTRDLPLDFFVLYASGSGLIGSPGQANYAAANAFLDALAHHRRGLGLPALSIDWGAFSEVGQAAAEARWGARLEARGMRNLTPAEGTAILHGLLADDRAQVGVLPIDVRQWIEFYPQLAGSRTWSDLAGQARRGRAQVDRGLHEALSAAGALERVALLERFVREQLGQILRMDGASIDKSALFKTLGLDSMTGLELRNRLERKLGMRLSATLVWTSPTIAQLVRLLADKWGDGGTADTAAPVVVTDLKVDGDLADVRALSDDQLVASLAEELSLGRTE</sequence>
<proteinExistence type="predicted"/>
<feature type="domain" description="Carrier" evidence="5">
    <location>
        <begin position="801"/>
        <end position="878"/>
    </location>
</feature>
<dbReference type="EMBL" id="MH908921">
    <property type="protein sequence ID" value="AYM54316.1"/>
    <property type="molecule type" value="Genomic_DNA"/>
</dbReference>
<protein>
    <submittedName>
        <fullName evidence="7">Uncharacterized protein</fullName>
    </submittedName>
</protein>
<dbReference type="SMART" id="SM00823">
    <property type="entry name" value="PKS_PP"/>
    <property type="match status" value="1"/>
</dbReference>
<organism evidence="7">
    <name type="scientific">Sorangium cellulosum</name>
    <name type="common">Polyangium cellulosum</name>
    <dbReference type="NCBI Taxonomy" id="56"/>
    <lineage>
        <taxon>Bacteria</taxon>
        <taxon>Pseudomonadati</taxon>
        <taxon>Myxococcota</taxon>
        <taxon>Polyangia</taxon>
        <taxon>Polyangiales</taxon>
        <taxon>Polyangiaceae</taxon>
        <taxon>Sorangium</taxon>
    </lineage>
</organism>
<keyword evidence="3" id="KW-0808">Transferase</keyword>
<keyword evidence="1" id="KW-0596">Phosphopantetheine</keyword>
<dbReference type="InterPro" id="IPR009081">
    <property type="entry name" value="PP-bd_ACP"/>
</dbReference>
<reference evidence="7" key="1">
    <citation type="journal article" date="2018" name="J. Ind. Microbiol. Biotechnol.">
        <title>Genome mining reveals uncommon alkylpyrones as type III PKS products from myxobacteria.</title>
        <authorList>
            <person name="Hug J.J."/>
            <person name="Panter F."/>
            <person name="Krug D."/>
            <person name="Muller R."/>
        </authorList>
    </citation>
    <scope>NUCLEOTIDE SEQUENCE</scope>
    <source>
        <strain evidence="7">So ce1128</strain>
    </source>
</reference>
<feature type="domain" description="PKS/mFAS DH" evidence="6">
    <location>
        <begin position="48"/>
        <end position="318"/>
    </location>
</feature>
<dbReference type="PROSITE" id="PS00012">
    <property type="entry name" value="PHOSPHOPANTETHEINE"/>
    <property type="match status" value="1"/>
</dbReference>
<dbReference type="InterPro" id="IPR042104">
    <property type="entry name" value="PKS_dehydratase_sf"/>
</dbReference>
<dbReference type="InterPro" id="IPR006162">
    <property type="entry name" value="Ppantetheine_attach_site"/>
</dbReference>
<dbReference type="InterPro" id="IPR049552">
    <property type="entry name" value="PKS_DH_N"/>
</dbReference>
<dbReference type="PANTHER" id="PTHR43775">
    <property type="entry name" value="FATTY ACID SYNTHASE"/>
    <property type="match status" value="1"/>
</dbReference>
<dbReference type="InterPro" id="IPR050091">
    <property type="entry name" value="PKS_NRPS_Biosynth_Enz"/>
</dbReference>
<dbReference type="PROSITE" id="PS50075">
    <property type="entry name" value="CARRIER"/>
    <property type="match status" value="1"/>
</dbReference>
<dbReference type="InterPro" id="IPR057326">
    <property type="entry name" value="KR_dom"/>
</dbReference>
<dbReference type="InterPro" id="IPR049551">
    <property type="entry name" value="PKS_DH_C"/>
</dbReference>
<dbReference type="SMART" id="SM00826">
    <property type="entry name" value="PKS_DH"/>
    <property type="match status" value="1"/>
</dbReference>
<keyword evidence="2" id="KW-0597">Phosphoprotein</keyword>
<dbReference type="GO" id="GO:0031177">
    <property type="term" value="F:phosphopantetheine binding"/>
    <property type="evidence" value="ECO:0007669"/>
    <property type="project" value="InterPro"/>
</dbReference>
<dbReference type="InterPro" id="IPR049900">
    <property type="entry name" value="PKS_mFAS_DH"/>
</dbReference>
<evidence type="ECO:0000256" key="3">
    <source>
        <dbReference type="ARBA" id="ARBA00022679"/>
    </source>
</evidence>
<dbReference type="GO" id="GO:0004312">
    <property type="term" value="F:fatty acid synthase activity"/>
    <property type="evidence" value="ECO:0007669"/>
    <property type="project" value="TreeGrafter"/>
</dbReference>
<dbReference type="Pfam" id="PF14765">
    <property type="entry name" value="PS-DH"/>
    <property type="match status" value="1"/>
</dbReference>
<dbReference type="Pfam" id="PF00550">
    <property type="entry name" value="PP-binding"/>
    <property type="match status" value="1"/>
</dbReference>
<feature type="region of interest" description="N-terminal hotdog fold" evidence="4">
    <location>
        <begin position="48"/>
        <end position="169"/>
    </location>
</feature>
<dbReference type="InterPro" id="IPR020807">
    <property type="entry name" value="PKS_DH"/>
</dbReference>
<dbReference type="InterPro" id="IPR036291">
    <property type="entry name" value="NAD(P)-bd_dom_sf"/>
</dbReference>
<feature type="active site" description="Proton donor; for dehydratase activity" evidence="4">
    <location>
        <position position="239"/>
    </location>
</feature>
<dbReference type="Pfam" id="PF08659">
    <property type="entry name" value="KR"/>
    <property type="match status" value="1"/>
</dbReference>
<evidence type="ECO:0000256" key="1">
    <source>
        <dbReference type="ARBA" id="ARBA00022450"/>
    </source>
</evidence>
<feature type="region of interest" description="C-terminal hotdog fold" evidence="4">
    <location>
        <begin position="183"/>
        <end position="318"/>
    </location>
</feature>
<dbReference type="InterPro" id="IPR020806">
    <property type="entry name" value="PKS_PP-bd"/>
</dbReference>
<dbReference type="SUPFAM" id="SSF51735">
    <property type="entry name" value="NAD(P)-binding Rossmann-fold domains"/>
    <property type="match status" value="2"/>
</dbReference>
<feature type="active site" description="Proton acceptor; for dehydratase activity" evidence="4">
    <location>
        <position position="81"/>
    </location>
</feature>